<feature type="compositionally biased region" description="Low complexity" evidence="1">
    <location>
        <begin position="194"/>
        <end position="211"/>
    </location>
</feature>
<comment type="caution">
    <text evidence="2">The sequence shown here is derived from an EMBL/GenBank/DDBJ whole genome shotgun (WGS) entry which is preliminary data.</text>
</comment>
<dbReference type="Proteomes" id="UP001498398">
    <property type="component" value="Unassembled WGS sequence"/>
</dbReference>
<feature type="region of interest" description="Disordered" evidence="1">
    <location>
        <begin position="109"/>
        <end position="131"/>
    </location>
</feature>
<name>A0ABR1IL77_9AGAR</name>
<evidence type="ECO:0000256" key="1">
    <source>
        <dbReference type="SAM" id="MobiDB-lite"/>
    </source>
</evidence>
<proteinExistence type="predicted"/>
<dbReference type="EMBL" id="JBANRG010000140">
    <property type="protein sequence ID" value="KAK7433783.1"/>
    <property type="molecule type" value="Genomic_DNA"/>
</dbReference>
<gene>
    <name evidence="2" type="ORF">VKT23_020551</name>
</gene>
<protein>
    <submittedName>
        <fullName evidence="2">Uncharacterized protein</fullName>
    </submittedName>
</protein>
<accession>A0ABR1IL77</accession>
<organism evidence="2 3">
    <name type="scientific">Marasmiellus scandens</name>
    <dbReference type="NCBI Taxonomy" id="2682957"/>
    <lineage>
        <taxon>Eukaryota</taxon>
        <taxon>Fungi</taxon>
        <taxon>Dikarya</taxon>
        <taxon>Basidiomycota</taxon>
        <taxon>Agaricomycotina</taxon>
        <taxon>Agaricomycetes</taxon>
        <taxon>Agaricomycetidae</taxon>
        <taxon>Agaricales</taxon>
        <taxon>Marasmiineae</taxon>
        <taxon>Omphalotaceae</taxon>
        <taxon>Marasmiellus</taxon>
    </lineage>
</organism>
<evidence type="ECO:0000313" key="3">
    <source>
        <dbReference type="Proteomes" id="UP001498398"/>
    </source>
</evidence>
<sequence>MTATDRNCFCLPSIITKWSIVPKAQNRKWYVVTGSKQDNVDGVYTNFAYCKLMSQASNADFKGADEPKDVVRQWREFCSIVHKHSTPPSTNESAQADFVARLRHAADNPEPLDLSDLSESESERKHKARIKSDDCLAESVLIHSPPSLSSSPTKTPVSSATKSPAIKKTAGPSLDISSFPECAPFRGTDKRSRSLSPSKSSNAASTSASKSQGKYIQKTASKYYIINVAGTRKVVTDALVHLLLNKC</sequence>
<evidence type="ECO:0000313" key="2">
    <source>
        <dbReference type="EMBL" id="KAK7433783.1"/>
    </source>
</evidence>
<keyword evidence="3" id="KW-1185">Reference proteome</keyword>
<feature type="region of interest" description="Disordered" evidence="1">
    <location>
        <begin position="143"/>
        <end position="212"/>
    </location>
</feature>
<reference evidence="2 3" key="1">
    <citation type="submission" date="2024-01" db="EMBL/GenBank/DDBJ databases">
        <title>A draft genome for the cacao thread blight pathogen Marasmiellus scandens.</title>
        <authorList>
            <person name="Baruah I.K."/>
            <person name="Leung J."/>
            <person name="Bukari Y."/>
            <person name="Amoako-Attah I."/>
            <person name="Meinhardt L.W."/>
            <person name="Bailey B.A."/>
            <person name="Cohen S.P."/>
        </authorList>
    </citation>
    <scope>NUCLEOTIDE SEQUENCE [LARGE SCALE GENOMIC DNA]</scope>
    <source>
        <strain evidence="2 3">GH-19</strain>
    </source>
</reference>
<feature type="compositionally biased region" description="Low complexity" evidence="1">
    <location>
        <begin position="144"/>
        <end position="164"/>
    </location>
</feature>